<evidence type="ECO:0000313" key="4">
    <source>
        <dbReference type="Proteomes" id="UP001321804"/>
    </source>
</evidence>
<proteinExistence type="predicted"/>
<dbReference type="SUPFAM" id="SSF111369">
    <property type="entry name" value="HlyD-like secretion proteins"/>
    <property type="match status" value="1"/>
</dbReference>
<dbReference type="RefSeq" id="WP_317697074.1">
    <property type="nucleotide sequence ID" value="NZ_AP026801.1"/>
</dbReference>
<dbReference type="Gene3D" id="2.40.50.100">
    <property type="match status" value="1"/>
</dbReference>
<evidence type="ECO:0000256" key="1">
    <source>
        <dbReference type="SAM" id="Coils"/>
    </source>
</evidence>
<sequence>MKKHKKLLIVIAGLIVAFVVGTIIVNNQNKERNKIRAIKPEYELYTVNDVPPLSMTGKIIADRTQALNSPAGKLDQLNVKDGQTVKSGDVLLTVTDTATQEAISNQKDVISKANKALNSANSALRSAQQSYNQADSEAKAGMKEEVNKAQEEVNDANSNLQDENNKLTDLQNKLHVNLTAPFDGIISIDSSSKDGAPALTINSTKKVLQASVSEYDYAKIQPGYEVTVTGIDGTPNQKVKITKVNQVPSNQGKGIAYYSFAADVSNDFLYGQSVKLKVAQKGLKIPEGAVYKGNIYKVINGKVRVTKADVTRKGDIYIVNYGVAKGEKIILNPDSKLKDGGTFHD</sequence>
<feature type="coiled-coil region" evidence="1">
    <location>
        <begin position="110"/>
        <end position="173"/>
    </location>
</feature>
<dbReference type="KEGG" id="xak:KIMC2_01660"/>
<dbReference type="Gene3D" id="1.10.287.470">
    <property type="entry name" value="Helix hairpin bin"/>
    <property type="match status" value="1"/>
</dbReference>
<keyword evidence="1" id="KW-0175">Coiled coil</keyword>
<feature type="transmembrane region" description="Helical" evidence="2">
    <location>
        <begin position="7"/>
        <end position="25"/>
    </location>
</feature>
<keyword evidence="4" id="KW-1185">Reference proteome</keyword>
<organism evidence="3 4">
    <name type="scientific">Xylocopilactobacillus apis</name>
    <dbReference type="NCBI Taxonomy" id="2932183"/>
    <lineage>
        <taxon>Bacteria</taxon>
        <taxon>Bacillati</taxon>
        <taxon>Bacillota</taxon>
        <taxon>Bacilli</taxon>
        <taxon>Lactobacillales</taxon>
        <taxon>Lactobacillaceae</taxon>
        <taxon>Xylocopilactobacillus</taxon>
    </lineage>
</organism>
<keyword evidence="2" id="KW-0812">Transmembrane</keyword>
<dbReference type="GO" id="GO:0015562">
    <property type="term" value="F:efflux transmembrane transporter activity"/>
    <property type="evidence" value="ECO:0007669"/>
    <property type="project" value="TreeGrafter"/>
</dbReference>
<keyword evidence="2" id="KW-1133">Transmembrane helix</keyword>
<accession>A0AAU9CNU0</accession>
<dbReference type="PANTHER" id="PTHR30469:SF15">
    <property type="entry name" value="HLYD FAMILY OF SECRETION PROTEINS"/>
    <property type="match status" value="1"/>
</dbReference>
<evidence type="ECO:0000256" key="2">
    <source>
        <dbReference type="SAM" id="Phobius"/>
    </source>
</evidence>
<dbReference type="GO" id="GO:1990281">
    <property type="term" value="C:efflux pump complex"/>
    <property type="evidence" value="ECO:0007669"/>
    <property type="project" value="TreeGrafter"/>
</dbReference>
<name>A0AAU9CNU0_9LACO</name>
<gene>
    <name evidence="3" type="ORF">KIMC2_01660</name>
</gene>
<protein>
    <submittedName>
        <fullName evidence="3">RND transporter MFP subunit</fullName>
    </submittedName>
</protein>
<dbReference type="Proteomes" id="UP001321804">
    <property type="component" value="Chromosome"/>
</dbReference>
<dbReference type="EMBL" id="AP026801">
    <property type="protein sequence ID" value="BDR55604.1"/>
    <property type="molecule type" value="Genomic_DNA"/>
</dbReference>
<dbReference type="AlphaFoldDB" id="A0AAU9CNU0"/>
<dbReference type="PANTHER" id="PTHR30469">
    <property type="entry name" value="MULTIDRUG RESISTANCE PROTEIN MDTA"/>
    <property type="match status" value="1"/>
</dbReference>
<evidence type="ECO:0000313" key="3">
    <source>
        <dbReference type="EMBL" id="BDR55604.1"/>
    </source>
</evidence>
<reference evidence="3 4" key="1">
    <citation type="journal article" date="2023" name="Microbiol. Spectr.">
        <title>Symbiosis of Carpenter Bees with Uncharacterized Lactic Acid Bacteria Showing NAD Auxotrophy.</title>
        <authorList>
            <person name="Kawasaki S."/>
            <person name="Ozawa K."/>
            <person name="Mori T."/>
            <person name="Yamamoto A."/>
            <person name="Ito M."/>
            <person name="Ohkuma M."/>
            <person name="Sakamoto M."/>
            <person name="Matsutani M."/>
        </authorList>
    </citation>
    <scope>NUCLEOTIDE SEQUENCE [LARGE SCALE GENOMIC DNA]</scope>
    <source>
        <strain evidence="3 4">KimC2</strain>
    </source>
</reference>
<keyword evidence="2" id="KW-0472">Membrane</keyword>